<feature type="transmembrane region" description="Helical" evidence="1">
    <location>
        <begin position="304"/>
        <end position="322"/>
    </location>
</feature>
<accession>A0A0F8I180</accession>
<organism evidence="2 3">
    <name type="scientific">Methanosarcina mazei</name>
    <name type="common">Methanosarcina frisia</name>
    <dbReference type="NCBI Taxonomy" id="2209"/>
    <lineage>
        <taxon>Archaea</taxon>
        <taxon>Methanobacteriati</taxon>
        <taxon>Methanobacteriota</taxon>
        <taxon>Stenosarchaea group</taxon>
        <taxon>Methanomicrobia</taxon>
        <taxon>Methanosarcinales</taxon>
        <taxon>Methanosarcinaceae</taxon>
        <taxon>Methanosarcina</taxon>
    </lineage>
</organism>
<keyword evidence="1" id="KW-0472">Membrane</keyword>
<evidence type="ECO:0008006" key="4">
    <source>
        <dbReference type="Google" id="ProtNLM"/>
    </source>
</evidence>
<dbReference type="PATRIC" id="fig|2209.72.peg.917"/>
<feature type="transmembrane region" description="Helical" evidence="1">
    <location>
        <begin position="204"/>
        <end position="221"/>
    </location>
</feature>
<feature type="transmembrane region" description="Helical" evidence="1">
    <location>
        <begin position="334"/>
        <end position="357"/>
    </location>
</feature>
<feature type="transmembrane region" description="Helical" evidence="1">
    <location>
        <begin position="6"/>
        <end position="23"/>
    </location>
</feature>
<feature type="transmembrane region" description="Helical" evidence="1">
    <location>
        <begin position="138"/>
        <end position="154"/>
    </location>
</feature>
<gene>
    <name evidence="2" type="ORF">DU55_04185</name>
</gene>
<dbReference type="EMBL" id="JJPP01000013">
    <property type="protein sequence ID" value="KKG83657.1"/>
    <property type="molecule type" value="Genomic_DNA"/>
</dbReference>
<dbReference type="AlphaFoldDB" id="A0A0F8I180"/>
<keyword evidence="1" id="KW-1133">Transmembrane helix</keyword>
<protein>
    <recommendedName>
        <fullName evidence="4">DUF2079 domain-containing protein</fullName>
    </recommendedName>
</protein>
<comment type="caution">
    <text evidence="2">The sequence shown here is derived from an EMBL/GenBank/DDBJ whole genome shotgun (WGS) entry which is preliminary data.</text>
</comment>
<feature type="transmembrane region" description="Helical" evidence="1">
    <location>
        <begin position="363"/>
        <end position="385"/>
    </location>
</feature>
<feature type="transmembrane region" description="Helical" evidence="1">
    <location>
        <begin position="106"/>
        <end position="126"/>
    </location>
</feature>
<dbReference type="Proteomes" id="UP000034817">
    <property type="component" value="Unassembled WGS sequence"/>
</dbReference>
<evidence type="ECO:0000313" key="3">
    <source>
        <dbReference type="Proteomes" id="UP000034817"/>
    </source>
</evidence>
<name>A0A0F8I180_METMZ</name>
<evidence type="ECO:0000256" key="1">
    <source>
        <dbReference type="SAM" id="Phobius"/>
    </source>
</evidence>
<sequence length="565" mass="65172">MPAWIFLLFSITVGSSVIILQIYNQRLEHSHLWKFSLILVYLCNIFVISLFIIRGYYSWSLNGDAGTHIGSVYHILDSGYLDSELFYPITHIYATQLSLFLELDMIFLHKIIPLLFGILHIPFMYLFAKQILQEKSQVLLVTLVSCTFLYGWYLNFTPNTLANLLFPLVLYIMIKPIRDKRIAWGILIVIMALLYPVFHPVPSIAFVGILAFIFIPNKVLFWFDKNKYNLTLPLVNKIKFALILILFVWGLAWISSFYIWKSTLVSVNMVLFEGNPSQLASLVSLINEAQEYGYSVTEQIIKKLGGIFVYFFLALACAPIILDKLSKNPDDVKLRTLFSLYGPLTFFGILIAVNYLLDLGFGPLRFVVYLVLISTILANFYLITIMEKYKQKGSSSIPFIVILLVVGIFIHSVLFVYPSPYILESSQQTTKSELDGMHWLLDNRNVDVQITGYTAAPYRFVDMLPPSEINKHKIPQFIIPEEIKPPFNRFGYNSTNSMLSTYYYNDVYFIILDRDRLLYVDVFPEMAHVRWTSDDFKLIDTDVSVNQIYSNEGLVVYRINANSSR</sequence>
<reference evidence="2 3" key="1">
    <citation type="journal article" date="2015" name="ISME J.">
        <title>Genomic and phenotypic differentiation among Methanosarcina mazei populations from Columbia River sediment.</title>
        <authorList>
            <person name="Youngblut N.D."/>
            <person name="Wirth J.S."/>
            <person name="Henriksen J.R."/>
            <person name="Smith M."/>
            <person name="Simon H."/>
            <person name="Metcalf W.W."/>
            <person name="Whitaker R.J."/>
        </authorList>
    </citation>
    <scope>NUCLEOTIDE SEQUENCE [LARGE SCALE GENOMIC DNA]</scope>
    <source>
        <strain evidence="2 3">3.H.A.2.4</strain>
    </source>
</reference>
<feature type="transmembrane region" description="Helical" evidence="1">
    <location>
        <begin position="182"/>
        <end position="198"/>
    </location>
</feature>
<evidence type="ECO:0000313" key="2">
    <source>
        <dbReference type="EMBL" id="KKG83657.1"/>
    </source>
</evidence>
<feature type="transmembrane region" description="Helical" evidence="1">
    <location>
        <begin position="35"/>
        <end position="57"/>
    </location>
</feature>
<proteinExistence type="predicted"/>
<dbReference type="RefSeq" id="WP_048049830.1">
    <property type="nucleotide sequence ID" value="NZ_JJPP01000013.1"/>
</dbReference>
<feature type="transmembrane region" description="Helical" evidence="1">
    <location>
        <begin position="397"/>
        <end position="417"/>
    </location>
</feature>
<keyword evidence="1" id="KW-0812">Transmembrane</keyword>
<feature type="transmembrane region" description="Helical" evidence="1">
    <location>
        <begin position="241"/>
        <end position="260"/>
    </location>
</feature>